<dbReference type="GO" id="GO:0006508">
    <property type="term" value="P:proteolysis"/>
    <property type="evidence" value="ECO:0007669"/>
    <property type="project" value="UniProtKB-KW"/>
</dbReference>
<dbReference type="PROSITE" id="PS00141">
    <property type="entry name" value="ASP_PROTEASE"/>
    <property type="match status" value="1"/>
</dbReference>
<dbReference type="PROSITE" id="PS50175">
    <property type="entry name" value="ASP_PROT_RETROV"/>
    <property type="match status" value="1"/>
</dbReference>
<gene>
    <name evidence="4" type="ORF">FIL88_05275</name>
</gene>
<reference evidence="4 5" key="1">
    <citation type="submission" date="2019-06" db="EMBL/GenBank/DDBJ databases">
        <title>A novel species of marine bacteria.</title>
        <authorList>
            <person name="Wang Y."/>
        </authorList>
    </citation>
    <scope>NUCLEOTIDE SEQUENCE [LARGE SCALE GENOMIC DNA]</scope>
    <source>
        <strain evidence="4 5">MA1-10</strain>
    </source>
</reference>
<keyword evidence="5" id="KW-1185">Reference proteome</keyword>
<keyword evidence="2" id="KW-0812">Transmembrane</keyword>
<protein>
    <submittedName>
        <fullName evidence="4">TIGR02281 family clan AA aspartic protease</fullName>
        <ecNumber evidence="4">3.4.23.-</ecNumber>
    </submittedName>
</protein>
<keyword evidence="2" id="KW-1133">Transmembrane helix</keyword>
<proteinExistence type="predicted"/>
<dbReference type="OrthoDB" id="7595324at2"/>
<feature type="domain" description="Peptidase A2" evidence="3">
    <location>
        <begin position="96"/>
        <end position="175"/>
    </location>
</feature>
<dbReference type="InterPro" id="IPR011969">
    <property type="entry name" value="Clan_AA_Asp_peptidase_C"/>
</dbReference>
<dbReference type="InterPro" id="IPR001995">
    <property type="entry name" value="Peptidase_A2_cat"/>
</dbReference>
<dbReference type="Proteomes" id="UP000315816">
    <property type="component" value="Unassembled WGS sequence"/>
</dbReference>
<dbReference type="EMBL" id="VICH01000004">
    <property type="protein sequence ID" value="TQV68986.1"/>
    <property type="molecule type" value="Genomic_DNA"/>
</dbReference>
<evidence type="ECO:0000259" key="3">
    <source>
        <dbReference type="PROSITE" id="PS50175"/>
    </source>
</evidence>
<dbReference type="SUPFAM" id="SSF50630">
    <property type="entry name" value="Acid proteases"/>
    <property type="match status" value="1"/>
</dbReference>
<dbReference type="AlphaFoldDB" id="A0A545SVJ4"/>
<keyword evidence="2" id="KW-0472">Membrane</keyword>
<feature type="transmembrane region" description="Helical" evidence="2">
    <location>
        <begin position="6"/>
        <end position="25"/>
    </location>
</feature>
<keyword evidence="4" id="KW-0645">Protease</keyword>
<dbReference type="NCBIfam" id="TIGR02281">
    <property type="entry name" value="clan_AA_DTGA"/>
    <property type="match status" value="1"/>
</dbReference>
<dbReference type="EC" id="3.4.23.-" evidence="4"/>
<name>A0A545SVJ4_9RHOB</name>
<dbReference type="InterPro" id="IPR021109">
    <property type="entry name" value="Peptidase_aspartic_dom_sf"/>
</dbReference>
<dbReference type="CDD" id="cd05483">
    <property type="entry name" value="retropepsin_like_bacteria"/>
    <property type="match status" value="1"/>
</dbReference>
<comment type="caution">
    <text evidence="4">The sequence shown here is derived from an EMBL/GenBank/DDBJ whole genome shotgun (WGS) entry which is preliminary data.</text>
</comment>
<dbReference type="Gene3D" id="2.40.70.10">
    <property type="entry name" value="Acid Proteases"/>
    <property type="match status" value="1"/>
</dbReference>
<dbReference type="InterPro" id="IPR001969">
    <property type="entry name" value="Aspartic_peptidase_AS"/>
</dbReference>
<evidence type="ECO:0000313" key="4">
    <source>
        <dbReference type="EMBL" id="TQV68986.1"/>
    </source>
</evidence>
<dbReference type="GO" id="GO:0004190">
    <property type="term" value="F:aspartic-type endopeptidase activity"/>
    <property type="evidence" value="ECO:0007669"/>
    <property type="project" value="InterPro"/>
</dbReference>
<organism evidence="4 5">
    <name type="scientific">Aliiroseovarius halocynthiae</name>
    <dbReference type="NCBI Taxonomy" id="985055"/>
    <lineage>
        <taxon>Bacteria</taxon>
        <taxon>Pseudomonadati</taxon>
        <taxon>Pseudomonadota</taxon>
        <taxon>Alphaproteobacteria</taxon>
        <taxon>Rhodobacterales</taxon>
        <taxon>Paracoccaceae</taxon>
        <taxon>Aliiroseovarius</taxon>
    </lineage>
</organism>
<feature type="transmembrane region" description="Helical" evidence="2">
    <location>
        <begin position="37"/>
        <end position="55"/>
    </location>
</feature>
<evidence type="ECO:0000313" key="5">
    <source>
        <dbReference type="Proteomes" id="UP000315816"/>
    </source>
</evidence>
<accession>A0A545SVJ4</accession>
<evidence type="ECO:0000256" key="1">
    <source>
        <dbReference type="ARBA" id="ARBA00022801"/>
    </source>
</evidence>
<sequence>MTGDDIARLAYLALLLTAVGGYFVAESRANLGQNLRYALIWALIFIGVLAGVGLWNDIRDDISPRQSLVQDTGQIVLPRALDGHFYATLKMNGQPVDFIVDTGASNIVLTKEDAARVGVEMNALRFYGRAMSANGEVRTAPARIANVQLMGVHDYGVEVWVNEGEMPRSLLGNDYLQRFEKIEINRNKLILTRN</sequence>
<evidence type="ECO:0000256" key="2">
    <source>
        <dbReference type="SAM" id="Phobius"/>
    </source>
</evidence>
<dbReference type="Pfam" id="PF13975">
    <property type="entry name" value="gag-asp_proteas"/>
    <property type="match status" value="1"/>
</dbReference>
<dbReference type="InterPro" id="IPR034122">
    <property type="entry name" value="Retropepsin-like_bacterial"/>
</dbReference>
<dbReference type="RefSeq" id="WP_142852738.1">
    <property type="nucleotide sequence ID" value="NZ_FXWW01000001.1"/>
</dbReference>
<keyword evidence="1 4" id="KW-0378">Hydrolase</keyword>